<dbReference type="InterPro" id="IPR007527">
    <property type="entry name" value="Znf_SWIM"/>
</dbReference>
<protein>
    <recommendedName>
        <fullName evidence="7">SWIM-type domain-containing protein</fullName>
    </recommendedName>
</protein>
<evidence type="ECO:0000256" key="2">
    <source>
        <dbReference type="ARBA" id="ARBA00022771"/>
    </source>
</evidence>
<evidence type="ECO:0000256" key="3">
    <source>
        <dbReference type="ARBA" id="ARBA00022833"/>
    </source>
</evidence>
<sequence>MDLEIVSSHHISFMSDKQKKAARASTTREFDDAMDELRKTNHHAYDWLKKKNPAHWSRSHFSIRSHSDMLVNNLSESFNKVNPYVLCFLLIISNSLIIYVVYGQMILEARGKPILTMMETGRTKIMLLIVKKKEEADKWKGTLCPKIKKKLDINIKDSLSCVPSHAGGDKYQVECGPGSQHVVDLVQNSCSCRNWDLTGIPCIHALAVIHVKNEFPETYVQTWHTKQTQIQIYSNFVSPVRGPKQWASLSNMLPILPPPLRRPLGRPTKVRRKEPDEPQTTERLSKRGVEMRCSKCKIIGHNKRSCKGEVGQNILVKRHQVNVRTQQEATPSQQEGTPTQQGAPTQLPTAPTHQEAASR</sequence>
<dbReference type="InterPro" id="IPR006564">
    <property type="entry name" value="Znf_PMZ"/>
</dbReference>
<keyword evidence="6" id="KW-1133">Transmembrane helix</keyword>
<dbReference type="PROSITE" id="PS50966">
    <property type="entry name" value="ZF_SWIM"/>
    <property type="match status" value="1"/>
</dbReference>
<organism evidence="8 9">
    <name type="scientific">Gossypium arboreum</name>
    <name type="common">Tree cotton</name>
    <name type="synonym">Gossypium nanking</name>
    <dbReference type="NCBI Taxonomy" id="29729"/>
    <lineage>
        <taxon>Eukaryota</taxon>
        <taxon>Viridiplantae</taxon>
        <taxon>Streptophyta</taxon>
        <taxon>Embryophyta</taxon>
        <taxon>Tracheophyta</taxon>
        <taxon>Spermatophyta</taxon>
        <taxon>Magnoliopsida</taxon>
        <taxon>eudicotyledons</taxon>
        <taxon>Gunneridae</taxon>
        <taxon>Pentapetalae</taxon>
        <taxon>rosids</taxon>
        <taxon>malvids</taxon>
        <taxon>Malvales</taxon>
        <taxon>Malvaceae</taxon>
        <taxon>Malvoideae</taxon>
        <taxon>Gossypium</taxon>
    </lineage>
</organism>
<evidence type="ECO:0000256" key="1">
    <source>
        <dbReference type="ARBA" id="ARBA00022723"/>
    </source>
</evidence>
<feature type="region of interest" description="Disordered" evidence="5">
    <location>
        <begin position="324"/>
        <end position="359"/>
    </location>
</feature>
<dbReference type="Proteomes" id="UP001358586">
    <property type="component" value="Chromosome 13"/>
</dbReference>
<keyword evidence="6" id="KW-0472">Membrane</keyword>
<feature type="region of interest" description="Disordered" evidence="5">
    <location>
        <begin position="258"/>
        <end position="286"/>
    </location>
</feature>
<name>A0ABR0MJC9_GOSAR</name>
<evidence type="ECO:0000313" key="9">
    <source>
        <dbReference type="Proteomes" id="UP001358586"/>
    </source>
</evidence>
<keyword evidence="6" id="KW-0812">Transmembrane</keyword>
<evidence type="ECO:0000256" key="5">
    <source>
        <dbReference type="SAM" id="MobiDB-lite"/>
    </source>
</evidence>
<dbReference type="EMBL" id="JARKNE010000013">
    <property type="protein sequence ID" value="KAK5772697.1"/>
    <property type="molecule type" value="Genomic_DNA"/>
</dbReference>
<proteinExistence type="predicted"/>
<evidence type="ECO:0000256" key="4">
    <source>
        <dbReference type="PROSITE-ProRule" id="PRU00325"/>
    </source>
</evidence>
<feature type="transmembrane region" description="Helical" evidence="6">
    <location>
        <begin position="83"/>
        <end position="102"/>
    </location>
</feature>
<gene>
    <name evidence="8" type="ORF">PVK06_048991</name>
</gene>
<keyword evidence="1" id="KW-0479">Metal-binding</keyword>
<dbReference type="Pfam" id="PF04434">
    <property type="entry name" value="SWIM"/>
    <property type="match status" value="1"/>
</dbReference>
<keyword evidence="2 4" id="KW-0863">Zinc-finger</keyword>
<accession>A0ABR0MJC9</accession>
<evidence type="ECO:0000256" key="6">
    <source>
        <dbReference type="SAM" id="Phobius"/>
    </source>
</evidence>
<dbReference type="SMART" id="SM00575">
    <property type="entry name" value="ZnF_PMZ"/>
    <property type="match status" value="1"/>
</dbReference>
<comment type="caution">
    <text evidence="8">The sequence shown here is derived from an EMBL/GenBank/DDBJ whole genome shotgun (WGS) entry which is preliminary data.</text>
</comment>
<evidence type="ECO:0000313" key="8">
    <source>
        <dbReference type="EMBL" id="KAK5772697.1"/>
    </source>
</evidence>
<dbReference type="PANTHER" id="PTHR31973">
    <property type="entry name" value="POLYPROTEIN, PUTATIVE-RELATED"/>
    <property type="match status" value="1"/>
</dbReference>
<keyword evidence="9" id="KW-1185">Reference proteome</keyword>
<dbReference type="PANTHER" id="PTHR31973:SF187">
    <property type="entry name" value="MUTATOR TRANSPOSASE MUDRA PROTEIN"/>
    <property type="match status" value="1"/>
</dbReference>
<evidence type="ECO:0000259" key="7">
    <source>
        <dbReference type="PROSITE" id="PS50966"/>
    </source>
</evidence>
<keyword evidence="3" id="KW-0862">Zinc</keyword>
<feature type="domain" description="SWIM-type" evidence="7">
    <location>
        <begin position="171"/>
        <end position="213"/>
    </location>
</feature>
<reference evidence="8 9" key="1">
    <citation type="submission" date="2023-03" db="EMBL/GenBank/DDBJ databases">
        <title>WGS of Gossypium arboreum.</title>
        <authorList>
            <person name="Yu D."/>
        </authorList>
    </citation>
    <scope>NUCLEOTIDE SEQUENCE [LARGE SCALE GENOMIC DNA]</scope>
    <source>
        <tissue evidence="8">Leaf</tissue>
    </source>
</reference>